<dbReference type="InterPro" id="IPR029478">
    <property type="entry name" value="TM1586_NiRdase"/>
</dbReference>
<comment type="caution">
    <text evidence="4">The sequence shown here is derived from an EMBL/GenBank/DDBJ whole genome shotgun (WGS) entry which is preliminary data.</text>
</comment>
<dbReference type="AlphaFoldDB" id="A0A100YUS0"/>
<sequence>MGRTESNGKGNEMNYRMSIDEAVESRHAVRSYTEEPISAEERAALEEAVATANTDGALHLHLAYDDPEVFSSTLARRAGFTNANNYLVVAGHESNNLDMRAGYFAEKVVLEAQRLGLNSCWVAGTAKRRAVRQTLAQKDKLVAIVALGHGATQGEPHRSRTIAQVSRPVNNVPEWFARGVRYALLAPTALNQQTFWVQMLKKTNSDGLPLVGLSTNGGPCARVDLGIVKLHFELGAGMENFAWADPVVH</sequence>
<dbReference type="RefSeq" id="WP_059055012.1">
    <property type="nucleotide sequence ID" value="NZ_LOJF01000010.1"/>
</dbReference>
<gene>
    <name evidence="4" type="ORF">AUL39_07635</name>
</gene>
<dbReference type="STRING" id="1299998.AUL39_07635"/>
<dbReference type="SUPFAM" id="SSF55469">
    <property type="entry name" value="FMN-dependent nitroreductase-like"/>
    <property type="match status" value="1"/>
</dbReference>
<comment type="similarity">
    <text evidence="1">Belongs to the nitroreductase family.</text>
</comment>
<name>A0A100YUS0_TRASO</name>
<protein>
    <recommendedName>
        <fullName evidence="3">Putative nitroreductase TM1586 domain-containing protein</fullName>
    </recommendedName>
</protein>
<evidence type="ECO:0000313" key="5">
    <source>
        <dbReference type="Proteomes" id="UP000054078"/>
    </source>
</evidence>
<dbReference type="OrthoDB" id="9814075at2"/>
<dbReference type="GO" id="GO:0016491">
    <property type="term" value="F:oxidoreductase activity"/>
    <property type="evidence" value="ECO:0007669"/>
    <property type="project" value="UniProtKB-KW"/>
</dbReference>
<proteinExistence type="inferred from homology"/>
<dbReference type="PANTHER" id="PTHR43673:SF10">
    <property type="entry name" value="NADH DEHYDROGENASE_NAD(P)H NITROREDUCTASE XCC3605-RELATED"/>
    <property type="match status" value="1"/>
</dbReference>
<keyword evidence="2" id="KW-0560">Oxidoreductase</keyword>
<dbReference type="Proteomes" id="UP000054078">
    <property type="component" value="Unassembled WGS sequence"/>
</dbReference>
<dbReference type="InterPro" id="IPR000415">
    <property type="entry name" value="Nitroreductase-like"/>
</dbReference>
<keyword evidence="5" id="KW-1185">Reference proteome</keyword>
<accession>A0A100YUS0</accession>
<organism evidence="4 5">
    <name type="scientific">Tractidigestivibacter scatoligenes</name>
    <name type="common">Olsenella scatoligenes</name>
    <dbReference type="NCBI Taxonomy" id="1299998"/>
    <lineage>
        <taxon>Bacteria</taxon>
        <taxon>Bacillati</taxon>
        <taxon>Actinomycetota</taxon>
        <taxon>Coriobacteriia</taxon>
        <taxon>Coriobacteriales</taxon>
        <taxon>Atopobiaceae</taxon>
        <taxon>Tractidigestivibacter</taxon>
    </lineage>
</organism>
<evidence type="ECO:0000259" key="3">
    <source>
        <dbReference type="Pfam" id="PF14512"/>
    </source>
</evidence>
<evidence type="ECO:0000313" key="4">
    <source>
        <dbReference type="EMBL" id="KUH58081.1"/>
    </source>
</evidence>
<dbReference type="Pfam" id="PF14512">
    <property type="entry name" value="TM1586_NiRdase"/>
    <property type="match status" value="1"/>
</dbReference>
<dbReference type="Gene3D" id="3.40.109.10">
    <property type="entry name" value="NADH Oxidase"/>
    <property type="match status" value="1"/>
</dbReference>
<feature type="domain" description="Putative nitroreductase TM1586" evidence="3">
    <location>
        <begin position="19"/>
        <end position="236"/>
    </location>
</feature>
<dbReference type="PANTHER" id="PTHR43673">
    <property type="entry name" value="NAD(P)H NITROREDUCTASE YDGI-RELATED"/>
    <property type="match status" value="1"/>
</dbReference>
<reference evidence="4 5" key="1">
    <citation type="submission" date="2015-12" db="EMBL/GenBank/DDBJ databases">
        <title>Draft Genome Sequence of Olsenella scatoligenes SK9K4T; a Producer of 3-Methylindole- (skatole) and 4-Methylphenol- (p-cresol) Isolated from Pig Feces.</title>
        <authorList>
            <person name="Li X."/>
            <person name="Borg B."/>
            <person name="Canibe N."/>
        </authorList>
    </citation>
    <scope>NUCLEOTIDE SEQUENCE [LARGE SCALE GENOMIC DNA]</scope>
    <source>
        <strain evidence="4 5">SK9K4</strain>
    </source>
</reference>
<dbReference type="EMBL" id="LOJF01000010">
    <property type="protein sequence ID" value="KUH58081.1"/>
    <property type="molecule type" value="Genomic_DNA"/>
</dbReference>
<evidence type="ECO:0000256" key="2">
    <source>
        <dbReference type="ARBA" id="ARBA00023002"/>
    </source>
</evidence>
<evidence type="ECO:0000256" key="1">
    <source>
        <dbReference type="ARBA" id="ARBA00007118"/>
    </source>
</evidence>